<protein>
    <recommendedName>
        <fullName evidence="2">Ricin B lectin domain-containing protein</fullName>
    </recommendedName>
</protein>
<dbReference type="Gene3D" id="2.80.10.50">
    <property type="match status" value="1"/>
</dbReference>
<gene>
    <name evidence="3" type="ORF">FHS36_001454</name>
</gene>
<dbReference type="SUPFAM" id="SSF50370">
    <property type="entry name" value="Ricin B-like lectins"/>
    <property type="match status" value="1"/>
</dbReference>
<evidence type="ECO:0000313" key="4">
    <source>
        <dbReference type="Proteomes" id="UP000528608"/>
    </source>
</evidence>
<sequence length="163" mass="17732">MNRLSKVASIAAAAGAVVVLLPGTSQAAPAFQLYNRNGGAKCLEIENSSVSNGARAQSWGCRGQAGAYWYMRTKSDGTFELVNRNSGKCLEIENSSKSNGARAQQWECVGNDTQRWYWGRSSSLVNANSGKCLEFADSSWSNGARAQQWEYAYIDGQSWNQIA</sequence>
<proteinExistence type="predicted"/>
<dbReference type="SMART" id="SM00458">
    <property type="entry name" value="RICIN"/>
    <property type="match status" value="1"/>
</dbReference>
<name>A0A7W8BA41_STREU</name>
<dbReference type="InterPro" id="IPR000772">
    <property type="entry name" value="Ricin_B_lectin"/>
</dbReference>
<feature type="domain" description="Ricin B lectin" evidence="2">
    <location>
        <begin position="28"/>
        <end position="162"/>
    </location>
</feature>
<dbReference type="InterPro" id="IPR035992">
    <property type="entry name" value="Ricin_B-like_lectins"/>
</dbReference>
<dbReference type="EMBL" id="JACHJF010000003">
    <property type="protein sequence ID" value="MBB5118033.1"/>
    <property type="molecule type" value="Genomic_DNA"/>
</dbReference>
<organism evidence="3 4">
    <name type="scientific">Streptomyces eurocidicus</name>
    <name type="common">Streptoverticillium eurocidicus</name>
    <dbReference type="NCBI Taxonomy" id="66423"/>
    <lineage>
        <taxon>Bacteria</taxon>
        <taxon>Bacillati</taxon>
        <taxon>Actinomycetota</taxon>
        <taxon>Actinomycetes</taxon>
        <taxon>Kitasatosporales</taxon>
        <taxon>Streptomycetaceae</taxon>
        <taxon>Streptomyces</taxon>
    </lineage>
</organism>
<feature type="chain" id="PRO_5031524552" description="Ricin B lectin domain-containing protein" evidence="1">
    <location>
        <begin position="28"/>
        <end position="163"/>
    </location>
</feature>
<accession>A0A7W8BA41</accession>
<evidence type="ECO:0000259" key="2">
    <source>
        <dbReference type="SMART" id="SM00458"/>
    </source>
</evidence>
<dbReference type="Pfam" id="PF14200">
    <property type="entry name" value="RicinB_lectin_2"/>
    <property type="match status" value="1"/>
</dbReference>
<evidence type="ECO:0000313" key="3">
    <source>
        <dbReference type="EMBL" id="MBB5118033.1"/>
    </source>
</evidence>
<dbReference type="PROSITE" id="PS50231">
    <property type="entry name" value="RICIN_B_LECTIN"/>
    <property type="match status" value="1"/>
</dbReference>
<dbReference type="RefSeq" id="WP_170127652.1">
    <property type="nucleotide sequence ID" value="NZ_JACHJF010000003.1"/>
</dbReference>
<keyword evidence="1" id="KW-0732">Signal</keyword>
<dbReference type="Proteomes" id="UP000528608">
    <property type="component" value="Unassembled WGS sequence"/>
</dbReference>
<evidence type="ECO:0000256" key="1">
    <source>
        <dbReference type="SAM" id="SignalP"/>
    </source>
</evidence>
<comment type="caution">
    <text evidence="3">The sequence shown here is derived from an EMBL/GenBank/DDBJ whole genome shotgun (WGS) entry which is preliminary data.</text>
</comment>
<reference evidence="3 4" key="1">
    <citation type="submission" date="2020-08" db="EMBL/GenBank/DDBJ databases">
        <title>Genomic Encyclopedia of Type Strains, Phase III (KMG-III): the genomes of soil and plant-associated and newly described type strains.</title>
        <authorList>
            <person name="Whitman W."/>
        </authorList>
    </citation>
    <scope>NUCLEOTIDE SEQUENCE [LARGE SCALE GENOMIC DNA]</scope>
    <source>
        <strain evidence="3 4">CECT 3259</strain>
    </source>
</reference>
<dbReference type="CDD" id="cd00161">
    <property type="entry name" value="beta-trefoil_Ricin-like"/>
    <property type="match status" value="1"/>
</dbReference>
<feature type="signal peptide" evidence="1">
    <location>
        <begin position="1"/>
        <end position="27"/>
    </location>
</feature>
<dbReference type="AlphaFoldDB" id="A0A7W8BA41"/>